<reference evidence="1 3" key="2">
    <citation type="journal article" date="2014" name="BMC Genomics">
        <title>An improved genome release (version Mt4.0) for the model legume Medicago truncatula.</title>
        <authorList>
            <person name="Tang H."/>
            <person name="Krishnakumar V."/>
            <person name="Bidwell S."/>
            <person name="Rosen B."/>
            <person name="Chan A."/>
            <person name="Zhou S."/>
            <person name="Gentzbittel L."/>
            <person name="Childs K.L."/>
            <person name="Yandell M."/>
            <person name="Gundlach H."/>
            <person name="Mayer K.F."/>
            <person name="Schwartz D.C."/>
            <person name="Town C.D."/>
        </authorList>
    </citation>
    <scope>GENOME REANNOTATION</scope>
    <source>
        <strain evidence="1">A17</strain>
        <strain evidence="2 3">cv. Jemalong A17</strain>
    </source>
</reference>
<reference evidence="1 3" key="1">
    <citation type="journal article" date="2011" name="Nature">
        <title>The Medicago genome provides insight into the evolution of rhizobial symbioses.</title>
        <authorList>
            <person name="Young N.D."/>
            <person name="Debelle F."/>
            <person name="Oldroyd G.E."/>
            <person name="Geurts R."/>
            <person name="Cannon S.B."/>
            <person name="Udvardi M.K."/>
            <person name="Benedito V.A."/>
            <person name="Mayer K.F."/>
            <person name="Gouzy J."/>
            <person name="Schoof H."/>
            <person name="Van de Peer Y."/>
            <person name="Proost S."/>
            <person name="Cook D.R."/>
            <person name="Meyers B.C."/>
            <person name="Spannagl M."/>
            <person name="Cheung F."/>
            <person name="De Mita S."/>
            <person name="Krishnakumar V."/>
            <person name="Gundlach H."/>
            <person name="Zhou S."/>
            <person name="Mudge J."/>
            <person name="Bharti A.K."/>
            <person name="Murray J.D."/>
            <person name="Naoumkina M.A."/>
            <person name="Rosen B."/>
            <person name="Silverstein K.A."/>
            <person name="Tang H."/>
            <person name="Rombauts S."/>
            <person name="Zhao P.X."/>
            <person name="Zhou P."/>
            <person name="Barbe V."/>
            <person name="Bardou P."/>
            <person name="Bechner M."/>
            <person name="Bellec A."/>
            <person name="Berger A."/>
            <person name="Berges H."/>
            <person name="Bidwell S."/>
            <person name="Bisseling T."/>
            <person name="Choisne N."/>
            <person name="Couloux A."/>
            <person name="Denny R."/>
            <person name="Deshpande S."/>
            <person name="Dai X."/>
            <person name="Doyle J.J."/>
            <person name="Dudez A.M."/>
            <person name="Farmer A.D."/>
            <person name="Fouteau S."/>
            <person name="Franken C."/>
            <person name="Gibelin C."/>
            <person name="Gish J."/>
            <person name="Goldstein S."/>
            <person name="Gonzalez A.J."/>
            <person name="Green P.J."/>
            <person name="Hallab A."/>
            <person name="Hartog M."/>
            <person name="Hua A."/>
            <person name="Humphray S.J."/>
            <person name="Jeong D.H."/>
            <person name="Jing Y."/>
            <person name="Jocker A."/>
            <person name="Kenton S.M."/>
            <person name="Kim D.J."/>
            <person name="Klee K."/>
            <person name="Lai H."/>
            <person name="Lang C."/>
            <person name="Lin S."/>
            <person name="Macmil S.L."/>
            <person name="Magdelenat G."/>
            <person name="Matthews L."/>
            <person name="McCorrison J."/>
            <person name="Monaghan E.L."/>
            <person name="Mun J.H."/>
            <person name="Najar F.Z."/>
            <person name="Nicholson C."/>
            <person name="Noirot C."/>
            <person name="O'Bleness M."/>
            <person name="Paule C.R."/>
            <person name="Poulain J."/>
            <person name="Prion F."/>
            <person name="Qin B."/>
            <person name="Qu C."/>
            <person name="Retzel E.F."/>
            <person name="Riddle C."/>
            <person name="Sallet E."/>
            <person name="Samain S."/>
            <person name="Samson N."/>
            <person name="Sanders I."/>
            <person name="Saurat O."/>
            <person name="Scarpelli C."/>
            <person name="Schiex T."/>
            <person name="Segurens B."/>
            <person name="Severin A.J."/>
            <person name="Sherrier D.J."/>
            <person name="Shi R."/>
            <person name="Sims S."/>
            <person name="Singer S.R."/>
            <person name="Sinharoy S."/>
            <person name="Sterck L."/>
            <person name="Viollet A."/>
            <person name="Wang B.B."/>
            <person name="Wang K."/>
            <person name="Wang M."/>
            <person name="Wang X."/>
            <person name="Warfsmann J."/>
            <person name="Weissenbach J."/>
            <person name="White D.D."/>
            <person name="White J.D."/>
            <person name="Wiley G.B."/>
            <person name="Wincker P."/>
            <person name="Xing Y."/>
            <person name="Yang L."/>
            <person name="Yao Z."/>
            <person name="Ying F."/>
            <person name="Zhai J."/>
            <person name="Zhou L."/>
            <person name="Zuber A."/>
            <person name="Denarie J."/>
            <person name="Dixon R.A."/>
            <person name="May G.D."/>
            <person name="Schwartz D.C."/>
            <person name="Rogers J."/>
            <person name="Quetier F."/>
            <person name="Town C.D."/>
            <person name="Roe B.A."/>
        </authorList>
    </citation>
    <scope>NUCLEOTIDE SEQUENCE [LARGE SCALE GENOMIC DNA]</scope>
    <source>
        <strain evidence="1">A17</strain>
        <strain evidence="2 3">cv. Jemalong A17</strain>
    </source>
</reference>
<evidence type="ECO:0000313" key="2">
    <source>
        <dbReference type="EnsemblPlants" id="KEH29792"/>
    </source>
</evidence>
<dbReference type="EnsemblPlants" id="KEH29792">
    <property type="protein sequence ID" value="KEH29792"/>
    <property type="gene ID" value="MTR_4g051672"/>
</dbReference>
<dbReference type="EMBL" id="CM001220">
    <property type="protein sequence ID" value="KEH29792.1"/>
    <property type="molecule type" value="Genomic_DNA"/>
</dbReference>
<protein>
    <submittedName>
        <fullName evidence="1 2">Uncharacterized protein</fullName>
    </submittedName>
</protein>
<reference evidence="2" key="3">
    <citation type="submission" date="2015-04" db="UniProtKB">
        <authorList>
            <consortium name="EnsemblPlants"/>
        </authorList>
    </citation>
    <scope>IDENTIFICATION</scope>
    <source>
        <strain evidence="2">cv. Jemalong A17</strain>
    </source>
</reference>
<evidence type="ECO:0000313" key="1">
    <source>
        <dbReference type="EMBL" id="KEH29792.1"/>
    </source>
</evidence>
<proteinExistence type="predicted"/>
<dbReference type="HOGENOM" id="CLU_051752_8_1_1"/>
<name>A0A072UJD6_MEDTR</name>
<organism evidence="1 3">
    <name type="scientific">Medicago truncatula</name>
    <name type="common">Barrel medic</name>
    <name type="synonym">Medicago tribuloides</name>
    <dbReference type="NCBI Taxonomy" id="3880"/>
    <lineage>
        <taxon>Eukaryota</taxon>
        <taxon>Viridiplantae</taxon>
        <taxon>Streptophyta</taxon>
        <taxon>Embryophyta</taxon>
        <taxon>Tracheophyta</taxon>
        <taxon>Spermatophyta</taxon>
        <taxon>Magnoliopsida</taxon>
        <taxon>eudicotyledons</taxon>
        <taxon>Gunneridae</taxon>
        <taxon>Pentapetalae</taxon>
        <taxon>rosids</taxon>
        <taxon>fabids</taxon>
        <taxon>Fabales</taxon>
        <taxon>Fabaceae</taxon>
        <taxon>Papilionoideae</taxon>
        <taxon>50 kb inversion clade</taxon>
        <taxon>NPAAA clade</taxon>
        <taxon>Hologalegina</taxon>
        <taxon>IRL clade</taxon>
        <taxon>Trifolieae</taxon>
        <taxon>Medicago</taxon>
    </lineage>
</organism>
<dbReference type="AlphaFoldDB" id="A0A072UJD6"/>
<evidence type="ECO:0000313" key="3">
    <source>
        <dbReference type="Proteomes" id="UP000002051"/>
    </source>
</evidence>
<dbReference type="Proteomes" id="UP000002051">
    <property type="component" value="Chromosome 4"/>
</dbReference>
<sequence length="143" mass="16164">MEHPPTTNIPTRRYRTPESGFVLRLTLTLTCMFEVRLTITNQNKKIQLILNNFDVVILYGEDKQQDMKVDLETTNSAKFLHKGVVNFDVKMVVRVGFEAGIWPSKEKTLCVSCGDLDVELYSTKNTGKLLGIGKNCNIVEAKP</sequence>
<gene>
    <name evidence="1" type="ordered locus">MTR_4g051672</name>
</gene>
<accession>A0A072UJD6</accession>
<keyword evidence="3" id="KW-1185">Reference proteome</keyword>